<dbReference type="RefSeq" id="WP_070323747.1">
    <property type="nucleotide sequence ID" value="NZ_CP015164.1"/>
</dbReference>
<evidence type="ECO:0000313" key="2">
    <source>
        <dbReference type="Proteomes" id="UP000175973"/>
    </source>
</evidence>
<proteinExistence type="predicted"/>
<dbReference type="KEGG" id="aasc:A4S02_10610"/>
<evidence type="ECO:0000313" key="1">
    <source>
        <dbReference type="EMBL" id="AOW47141.1"/>
    </source>
</evidence>
<protein>
    <submittedName>
        <fullName evidence="1">Uncharacterized protein</fullName>
    </submittedName>
</protein>
<dbReference type="AlphaFoldDB" id="A0A1D8QXS3"/>
<dbReference type="Proteomes" id="UP000175973">
    <property type="component" value="Chromosome"/>
</dbReference>
<sequence>MADVGTISKALAYTIAQILYPNGIGAGVSPLTGRRTIVRRGWLNNADYTGACSIKNGIDYVGVTAYSTAYRQIAEPLGWSWREGAISPCTVTLTASGNQATVSIADGATPSGVVGLRVIPDRSGLIPDKTSVAYAVQSDDTPELIAQSLAGLIDGAYTSGATVIVPNAALVEAATAGYGQITRVTRRQEQLFTVSIFTNGGNARDNLGSALDAALSAQSWLPTLDGQNALMLFAGASDVDAMQTSGVYRRDFRFKITFDTLNTQTAAQMMFGVGLAHTVTHVGVALHTFGDVPGNVGAISTDDMATFYKDAAGNLMFAVEQPYAGLMLNQAGDVVLQDAATNLAGQPA</sequence>
<name>A0A1D8QXS3_9PROT</name>
<accession>A0A1D8QXS3</accession>
<keyword evidence="2" id="KW-1185">Reference proteome</keyword>
<dbReference type="EMBL" id="CP015164">
    <property type="protein sequence ID" value="AOW47141.1"/>
    <property type="molecule type" value="Genomic_DNA"/>
</dbReference>
<organism evidence="1 2">
    <name type="scientific">Acetobacter ascendens</name>
    <dbReference type="NCBI Taxonomy" id="481146"/>
    <lineage>
        <taxon>Bacteria</taxon>
        <taxon>Pseudomonadati</taxon>
        <taxon>Pseudomonadota</taxon>
        <taxon>Alphaproteobacteria</taxon>
        <taxon>Acetobacterales</taxon>
        <taxon>Acetobacteraceae</taxon>
        <taxon>Acetobacter</taxon>
    </lineage>
</organism>
<reference evidence="2" key="1">
    <citation type="submission" date="2016-04" db="EMBL/GenBank/DDBJ databases">
        <authorList>
            <person name="Jeon C.O."/>
            <person name="Cho G.Y."/>
            <person name="Jeong H.I."/>
            <person name="Kim K.H."/>
        </authorList>
    </citation>
    <scope>NUCLEOTIDE SEQUENCE [LARGE SCALE GENOMIC DNA]</scope>
    <source>
        <strain evidence="2">LMG 1590</strain>
    </source>
</reference>
<gene>
    <name evidence="1" type="ORF">A4S02_10610</name>
</gene>